<feature type="transmembrane region" description="Helical" evidence="7">
    <location>
        <begin position="55"/>
        <end position="75"/>
    </location>
</feature>
<dbReference type="SUPFAM" id="SSF47384">
    <property type="entry name" value="Homodimeric domain of signal transducing histidine kinase"/>
    <property type="match status" value="1"/>
</dbReference>
<dbReference type="Gene3D" id="3.30.450.20">
    <property type="entry name" value="PAS domain"/>
    <property type="match status" value="1"/>
</dbReference>
<dbReference type="Gene3D" id="1.10.287.130">
    <property type="match status" value="1"/>
</dbReference>
<keyword evidence="11" id="KW-1185">Reference proteome</keyword>
<dbReference type="SUPFAM" id="SSF55785">
    <property type="entry name" value="PYP-like sensor domain (PAS domain)"/>
    <property type="match status" value="1"/>
</dbReference>
<dbReference type="PANTHER" id="PTHR43047:SF72">
    <property type="entry name" value="OSMOSENSING HISTIDINE PROTEIN KINASE SLN1"/>
    <property type="match status" value="1"/>
</dbReference>
<dbReference type="InterPro" id="IPR000014">
    <property type="entry name" value="PAS"/>
</dbReference>
<keyword evidence="5" id="KW-0418">Kinase</keyword>
<dbReference type="AlphaFoldDB" id="A0A857MLF5"/>
<keyword evidence="4" id="KW-0808">Transferase</keyword>
<dbReference type="SMART" id="SM00388">
    <property type="entry name" value="HisKA"/>
    <property type="match status" value="1"/>
</dbReference>
<dbReference type="PANTHER" id="PTHR43047">
    <property type="entry name" value="TWO-COMPONENT HISTIDINE PROTEIN KINASE"/>
    <property type="match status" value="1"/>
</dbReference>
<protein>
    <recommendedName>
        <fullName evidence="2">histidine kinase</fullName>
        <ecNumber evidence="2">2.7.13.3</ecNumber>
    </recommendedName>
</protein>
<evidence type="ECO:0000259" key="9">
    <source>
        <dbReference type="PROSITE" id="PS50112"/>
    </source>
</evidence>
<dbReference type="SUPFAM" id="SSF55874">
    <property type="entry name" value="ATPase domain of HSP90 chaperone/DNA topoisomerase II/histidine kinase"/>
    <property type="match status" value="1"/>
</dbReference>
<name>A0A857MLF5_9BACT</name>
<feature type="domain" description="Histidine kinase" evidence="8">
    <location>
        <begin position="301"/>
        <end position="530"/>
    </location>
</feature>
<evidence type="ECO:0000259" key="8">
    <source>
        <dbReference type="PROSITE" id="PS50109"/>
    </source>
</evidence>
<evidence type="ECO:0000256" key="4">
    <source>
        <dbReference type="ARBA" id="ARBA00022679"/>
    </source>
</evidence>
<dbReference type="GO" id="GO:0009927">
    <property type="term" value="F:histidine phosphotransfer kinase activity"/>
    <property type="evidence" value="ECO:0007669"/>
    <property type="project" value="TreeGrafter"/>
</dbReference>
<feature type="transmembrane region" description="Helical" evidence="7">
    <location>
        <begin position="128"/>
        <end position="146"/>
    </location>
</feature>
<dbReference type="NCBIfam" id="TIGR00229">
    <property type="entry name" value="sensory_box"/>
    <property type="match status" value="1"/>
</dbReference>
<sequence>MLALLIIALYIWGQHLTTNSSLASTLYISPVTAGLAGVVAIAAIVCYFWTPKDKLIPFSAGLYSLLVVTTGLLVVQSGGVGSPFVAVWMAVSVFAGLYGLYGLAGITVAVNLYIAYSLFSGQIIRTDIIVAAIAGNLPMFVSYILWHGRETIEEAHDQNMTKLNKSLEQESTKSDAIIQAIGDGVIVVSQTGEVLVINPAAQQMTGWSADDGLHLHFESILKLQNADGTPIESGANPVSRVLNVGQQVRENELCIITKSGKKVYVAFVISPMGEGDGAIAVFRDITKERDEEKAQAEFISTASHEMRTPVASIEGYLGLALNPNTATIDEKARDFITKAHASAQHLGHLFQDLLDVTKADDGRLKETPAVIDVVEFTRDIVVGLQAKASDKGLELIYKPDGSKTTTGTTVISPVLFAHVDKDHLREVLDNLVENAVKYTLEGSVTVDVTATDDYVRVAIADSGLGIPAEDLPHLFQKFYRVDNSDTREIGGTGLGLYLCRKLIEAMDGRIWVESEYKKGSTFYIEIPRMDRLKATELMEREALAARQASAQPASDTANVASELGTVESAPVVTPAPAPIAETAAPTPAAAEAVPVELAPATPEPASSLASEPIQFEDPEPRRFGAVAYAPAPAAPTAISAQPIVSPAEPNTLVAPVATTTTPRATPRPERANIPLSSLERNPAQYIAPRPEQPK</sequence>
<dbReference type="Pfam" id="PF00512">
    <property type="entry name" value="HisKA"/>
    <property type="match status" value="1"/>
</dbReference>
<keyword evidence="3" id="KW-0597">Phosphoprotein</keyword>
<proteinExistence type="predicted"/>
<keyword evidence="7" id="KW-0812">Transmembrane</keyword>
<dbReference type="PROSITE" id="PS50109">
    <property type="entry name" value="HIS_KIN"/>
    <property type="match status" value="1"/>
</dbReference>
<dbReference type="InterPro" id="IPR013767">
    <property type="entry name" value="PAS_fold"/>
</dbReference>
<dbReference type="CDD" id="cd00130">
    <property type="entry name" value="PAS"/>
    <property type="match status" value="1"/>
</dbReference>
<dbReference type="SMART" id="SM00387">
    <property type="entry name" value="HATPase_c"/>
    <property type="match status" value="1"/>
</dbReference>
<dbReference type="RefSeq" id="WP_260764061.1">
    <property type="nucleotide sequence ID" value="NZ_CP045921.1"/>
</dbReference>
<evidence type="ECO:0000256" key="2">
    <source>
        <dbReference type="ARBA" id="ARBA00012438"/>
    </source>
</evidence>
<dbReference type="InterPro" id="IPR036097">
    <property type="entry name" value="HisK_dim/P_sf"/>
</dbReference>
<dbReference type="FunFam" id="3.30.565.10:FF:000006">
    <property type="entry name" value="Sensor histidine kinase WalK"/>
    <property type="match status" value="1"/>
</dbReference>
<dbReference type="CDD" id="cd16922">
    <property type="entry name" value="HATPase_EvgS-ArcB-TorS-like"/>
    <property type="match status" value="1"/>
</dbReference>
<feature type="compositionally biased region" description="Low complexity" evidence="6">
    <location>
        <begin position="653"/>
        <end position="664"/>
    </location>
</feature>
<dbReference type="SMART" id="SM00091">
    <property type="entry name" value="PAS"/>
    <property type="match status" value="1"/>
</dbReference>
<dbReference type="GO" id="GO:0000155">
    <property type="term" value="F:phosphorelay sensor kinase activity"/>
    <property type="evidence" value="ECO:0007669"/>
    <property type="project" value="InterPro"/>
</dbReference>
<gene>
    <name evidence="10" type="ORF">GII36_02015</name>
</gene>
<dbReference type="KEGG" id="mama:GII36_02015"/>
<evidence type="ECO:0000313" key="11">
    <source>
        <dbReference type="Proteomes" id="UP001059824"/>
    </source>
</evidence>
<keyword evidence="7" id="KW-0472">Membrane</keyword>
<organism evidence="10 11">
    <name type="scientific">Candidatus Mycosynbacter amalyticus</name>
    <dbReference type="NCBI Taxonomy" id="2665156"/>
    <lineage>
        <taxon>Bacteria</taxon>
        <taxon>Candidatus Saccharimonadota</taxon>
        <taxon>Candidatus Saccharimonadota incertae sedis</taxon>
        <taxon>Candidatus Mycosynbacter</taxon>
    </lineage>
</organism>
<dbReference type="InterPro" id="IPR003594">
    <property type="entry name" value="HATPase_dom"/>
</dbReference>
<evidence type="ECO:0000313" key="10">
    <source>
        <dbReference type="EMBL" id="QHN42625.1"/>
    </source>
</evidence>
<evidence type="ECO:0000256" key="3">
    <source>
        <dbReference type="ARBA" id="ARBA00022553"/>
    </source>
</evidence>
<dbReference type="Gene3D" id="3.30.565.10">
    <property type="entry name" value="Histidine kinase-like ATPase, C-terminal domain"/>
    <property type="match status" value="1"/>
</dbReference>
<dbReference type="GO" id="GO:0005886">
    <property type="term" value="C:plasma membrane"/>
    <property type="evidence" value="ECO:0007669"/>
    <property type="project" value="TreeGrafter"/>
</dbReference>
<dbReference type="CDD" id="cd00082">
    <property type="entry name" value="HisKA"/>
    <property type="match status" value="1"/>
</dbReference>
<keyword evidence="7" id="KW-1133">Transmembrane helix</keyword>
<dbReference type="Pfam" id="PF02518">
    <property type="entry name" value="HATPase_c"/>
    <property type="match status" value="1"/>
</dbReference>
<reference evidence="10" key="1">
    <citation type="journal article" date="2021" name="Nat. Microbiol.">
        <title>Cocultivation of an ultrasmall environmental parasitic bacterium with lytic ability against bacteria associated with wastewater foams.</title>
        <authorList>
            <person name="Batinovic S."/>
            <person name="Rose J.J.A."/>
            <person name="Ratcliffe J."/>
            <person name="Seviour R.J."/>
            <person name="Petrovski S."/>
        </authorList>
    </citation>
    <scope>NUCLEOTIDE SEQUENCE</scope>
    <source>
        <strain evidence="10">JR1</strain>
    </source>
</reference>
<dbReference type="Proteomes" id="UP001059824">
    <property type="component" value="Chromosome"/>
</dbReference>
<feature type="transmembrane region" description="Helical" evidence="7">
    <location>
        <begin position="23"/>
        <end position="48"/>
    </location>
</feature>
<evidence type="ECO:0000256" key="1">
    <source>
        <dbReference type="ARBA" id="ARBA00000085"/>
    </source>
</evidence>
<evidence type="ECO:0000256" key="7">
    <source>
        <dbReference type="SAM" id="Phobius"/>
    </source>
</evidence>
<dbReference type="InterPro" id="IPR003661">
    <property type="entry name" value="HisK_dim/P_dom"/>
</dbReference>
<dbReference type="EMBL" id="CP045921">
    <property type="protein sequence ID" value="QHN42625.1"/>
    <property type="molecule type" value="Genomic_DNA"/>
</dbReference>
<feature type="domain" description="PAS" evidence="9">
    <location>
        <begin position="170"/>
        <end position="211"/>
    </location>
</feature>
<dbReference type="GO" id="GO:0006355">
    <property type="term" value="P:regulation of DNA-templated transcription"/>
    <property type="evidence" value="ECO:0007669"/>
    <property type="project" value="InterPro"/>
</dbReference>
<dbReference type="EC" id="2.7.13.3" evidence="2"/>
<comment type="catalytic activity">
    <reaction evidence="1">
        <text>ATP + protein L-histidine = ADP + protein N-phospho-L-histidine.</text>
        <dbReference type="EC" id="2.7.13.3"/>
    </reaction>
</comment>
<evidence type="ECO:0000256" key="6">
    <source>
        <dbReference type="SAM" id="MobiDB-lite"/>
    </source>
</evidence>
<dbReference type="Pfam" id="PF00989">
    <property type="entry name" value="PAS"/>
    <property type="match status" value="1"/>
</dbReference>
<feature type="region of interest" description="Disordered" evidence="6">
    <location>
        <begin position="651"/>
        <end position="694"/>
    </location>
</feature>
<dbReference type="InterPro" id="IPR035965">
    <property type="entry name" value="PAS-like_dom_sf"/>
</dbReference>
<evidence type="ECO:0000256" key="5">
    <source>
        <dbReference type="ARBA" id="ARBA00022777"/>
    </source>
</evidence>
<dbReference type="InterPro" id="IPR005467">
    <property type="entry name" value="His_kinase_dom"/>
</dbReference>
<dbReference type="InterPro" id="IPR004358">
    <property type="entry name" value="Sig_transdc_His_kin-like_C"/>
</dbReference>
<dbReference type="PROSITE" id="PS50112">
    <property type="entry name" value="PAS"/>
    <property type="match status" value="1"/>
</dbReference>
<dbReference type="InterPro" id="IPR036890">
    <property type="entry name" value="HATPase_C_sf"/>
</dbReference>
<accession>A0A857MLF5</accession>
<dbReference type="PRINTS" id="PR00344">
    <property type="entry name" value="BCTRLSENSOR"/>
</dbReference>
<feature type="transmembrane region" description="Helical" evidence="7">
    <location>
        <begin position="87"/>
        <end position="116"/>
    </location>
</feature>